<organism evidence="18 19">
    <name type="scientific">[Clostridium] leptum</name>
    <dbReference type="NCBI Taxonomy" id="1535"/>
    <lineage>
        <taxon>Bacteria</taxon>
        <taxon>Bacillati</taxon>
        <taxon>Bacillota</taxon>
        <taxon>Clostridia</taxon>
        <taxon>Eubacteriales</taxon>
        <taxon>Oscillospiraceae</taxon>
        <taxon>Oscillospiraceae incertae sedis</taxon>
    </lineage>
</organism>
<dbReference type="EC" id="3.4.16.4" evidence="4"/>
<comment type="caution">
    <text evidence="18">The sequence shown here is derived from an EMBL/GenBank/DDBJ whole genome shotgun (WGS) entry which is preliminary data.</text>
</comment>
<evidence type="ECO:0000313" key="18">
    <source>
        <dbReference type="EMBL" id="RGQ44847.1"/>
    </source>
</evidence>
<dbReference type="GO" id="GO:0009002">
    <property type="term" value="F:serine-type D-Ala-D-Ala carboxypeptidase activity"/>
    <property type="evidence" value="ECO:0007669"/>
    <property type="project" value="UniProtKB-EC"/>
</dbReference>
<evidence type="ECO:0000256" key="9">
    <source>
        <dbReference type="ARBA" id="ARBA00022960"/>
    </source>
</evidence>
<keyword evidence="7 16" id="KW-0732">Signal</keyword>
<evidence type="ECO:0000256" key="8">
    <source>
        <dbReference type="ARBA" id="ARBA00022801"/>
    </source>
</evidence>
<accession>A0A412B1G8</accession>
<evidence type="ECO:0000256" key="7">
    <source>
        <dbReference type="ARBA" id="ARBA00022729"/>
    </source>
</evidence>
<gene>
    <name evidence="18" type="ORF">DWY99_00780</name>
</gene>
<dbReference type="GO" id="GO:0009252">
    <property type="term" value="P:peptidoglycan biosynthetic process"/>
    <property type="evidence" value="ECO:0007669"/>
    <property type="project" value="UniProtKB-UniPathway"/>
</dbReference>
<dbReference type="SUPFAM" id="SSF56601">
    <property type="entry name" value="beta-lactamase/transpeptidase-like"/>
    <property type="match status" value="1"/>
</dbReference>
<feature type="active site" evidence="13">
    <location>
        <position position="122"/>
    </location>
</feature>
<evidence type="ECO:0000256" key="13">
    <source>
        <dbReference type="PIRSR" id="PIRSR618044-1"/>
    </source>
</evidence>
<dbReference type="InterPro" id="IPR018044">
    <property type="entry name" value="Peptidase_S11"/>
</dbReference>
<feature type="domain" description="Peptidase S11 D-Ala-D-Ala carboxypeptidase A C-terminal" evidence="17">
    <location>
        <begin position="272"/>
        <end position="365"/>
    </location>
</feature>
<evidence type="ECO:0000256" key="12">
    <source>
        <dbReference type="ARBA" id="ARBA00034000"/>
    </source>
</evidence>
<dbReference type="Pfam" id="PF07943">
    <property type="entry name" value="PBP5_C"/>
    <property type="match status" value="1"/>
</dbReference>
<dbReference type="PRINTS" id="PR00725">
    <property type="entry name" value="DADACBPTASE1"/>
</dbReference>
<dbReference type="GO" id="GO:0071555">
    <property type="term" value="P:cell wall organization"/>
    <property type="evidence" value="ECO:0007669"/>
    <property type="project" value="UniProtKB-KW"/>
</dbReference>
<dbReference type="GO" id="GO:0008360">
    <property type="term" value="P:regulation of cell shape"/>
    <property type="evidence" value="ECO:0007669"/>
    <property type="project" value="UniProtKB-KW"/>
</dbReference>
<dbReference type="SUPFAM" id="SSF69189">
    <property type="entry name" value="Penicillin-binding protein associated domain"/>
    <property type="match status" value="1"/>
</dbReference>
<dbReference type="InterPro" id="IPR015956">
    <property type="entry name" value="Peniciliin-bd_prot_C_sf"/>
</dbReference>
<evidence type="ECO:0000313" key="19">
    <source>
        <dbReference type="Proteomes" id="UP000284751"/>
    </source>
</evidence>
<feature type="signal peptide" evidence="16">
    <location>
        <begin position="1"/>
        <end position="25"/>
    </location>
</feature>
<comment type="pathway">
    <text evidence="2">Cell wall biogenesis; peptidoglycan biosynthesis.</text>
</comment>
<evidence type="ECO:0000256" key="16">
    <source>
        <dbReference type="SAM" id="SignalP"/>
    </source>
</evidence>
<keyword evidence="11" id="KW-0961">Cell wall biogenesis/degradation</keyword>
<evidence type="ECO:0000256" key="2">
    <source>
        <dbReference type="ARBA" id="ARBA00004752"/>
    </source>
</evidence>
<sequence>MKFWKRALCLGLGALLAASALPVTAGALSEEDLTAPSAVLMEASTGKVLFEKNSHEVRACASITKVMTLLLVMEAIDQGRMSLTDTITASEHASSMGGSDIWLEPGEIMSADDMVKATVVASANDAAVALAEYLEGTEEAFVQKMNQRAAELGMKDTVFKNCNGLDEEGHVTSAYDVAMMSRELIKHEKIFDYTTIWMDTLREGKTQIVNTNKLLKSYNGITGLKTGTTGGAGSCITATAQRDGLSLIGVVLGSATGKERFTDAAALLDYGFSNYMIYTPGLPEEALQPVPVANGMQSQVAVESAASGSVLLTKGREKDLKTEVKLSESVEAPVAKGQQLGKIVYTLDGEVLTEYPITAAGDVEQISFFSALGILARELLRL</sequence>
<evidence type="ECO:0000256" key="4">
    <source>
        <dbReference type="ARBA" id="ARBA00012448"/>
    </source>
</evidence>
<dbReference type="Pfam" id="PF00768">
    <property type="entry name" value="Peptidase_S11"/>
    <property type="match status" value="1"/>
</dbReference>
<evidence type="ECO:0000256" key="10">
    <source>
        <dbReference type="ARBA" id="ARBA00022984"/>
    </source>
</evidence>
<reference evidence="18 19" key="1">
    <citation type="submission" date="2018-08" db="EMBL/GenBank/DDBJ databases">
        <title>A genome reference for cultivated species of the human gut microbiota.</title>
        <authorList>
            <person name="Zou Y."/>
            <person name="Xue W."/>
            <person name="Luo G."/>
        </authorList>
    </citation>
    <scope>NUCLEOTIDE SEQUENCE [LARGE SCALE GENOMIC DNA]</scope>
    <source>
        <strain evidence="18 19">AF28-26</strain>
    </source>
</reference>
<dbReference type="SMART" id="SM00936">
    <property type="entry name" value="PBP5_C"/>
    <property type="match status" value="1"/>
</dbReference>
<dbReference type="InterPro" id="IPR012907">
    <property type="entry name" value="Peptidase_S11_C"/>
</dbReference>
<feature type="active site" description="Acyl-ester intermediate" evidence="13">
    <location>
        <position position="62"/>
    </location>
</feature>
<dbReference type="AlphaFoldDB" id="A0A412B1G8"/>
<dbReference type="UniPathway" id="UPA00219"/>
<dbReference type="InterPro" id="IPR012338">
    <property type="entry name" value="Beta-lactam/transpept-like"/>
</dbReference>
<dbReference type="GO" id="GO:0006508">
    <property type="term" value="P:proteolysis"/>
    <property type="evidence" value="ECO:0007669"/>
    <property type="project" value="UniProtKB-KW"/>
</dbReference>
<keyword evidence="6" id="KW-0645">Protease</keyword>
<name>A0A412B1G8_9FIRM</name>
<evidence type="ECO:0000256" key="5">
    <source>
        <dbReference type="ARBA" id="ARBA00022645"/>
    </source>
</evidence>
<evidence type="ECO:0000256" key="15">
    <source>
        <dbReference type="RuleBase" id="RU004016"/>
    </source>
</evidence>
<keyword evidence="10" id="KW-0573">Peptidoglycan synthesis</keyword>
<dbReference type="Gene3D" id="3.40.710.10">
    <property type="entry name" value="DD-peptidase/beta-lactamase superfamily"/>
    <property type="match status" value="1"/>
</dbReference>
<keyword evidence="9" id="KW-0133">Cell shape</keyword>
<feature type="binding site" evidence="14">
    <location>
        <position position="225"/>
    </location>
    <ligand>
        <name>substrate</name>
    </ligand>
</feature>
<comment type="similarity">
    <text evidence="3 15">Belongs to the peptidase S11 family.</text>
</comment>
<evidence type="ECO:0000256" key="6">
    <source>
        <dbReference type="ARBA" id="ARBA00022670"/>
    </source>
</evidence>
<protein>
    <recommendedName>
        <fullName evidence="4">serine-type D-Ala-D-Ala carboxypeptidase</fullName>
        <ecNumber evidence="4">3.4.16.4</ecNumber>
    </recommendedName>
</protein>
<evidence type="ECO:0000256" key="11">
    <source>
        <dbReference type="ARBA" id="ARBA00023316"/>
    </source>
</evidence>
<comment type="catalytic activity">
    <reaction evidence="12">
        <text>Preferential cleavage: (Ac)2-L-Lys-D-Ala-|-D-Ala. Also transpeptidation of peptidyl-alanyl moieties that are N-acyl substituents of D-alanine.</text>
        <dbReference type="EC" id="3.4.16.4"/>
    </reaction>
</comment>
<dbReference type="InterPro" id="IPR037167">
    <property type="entry name" value="Peptidase_S11_C_sf"/>
</dbReference>
<proteinExistence type="inferred from homology"/>
<feature type="active site" description="Proton acceptor" evidence="13">
    <location>
        <position position="65"/>
    </location>
</feature>
<dbReference type="Proteomes" id="UP000284751">
    <property type="component" value="Unassembled WGS sequence"/>
</dbReference>
<dbReference type="Gene3D" id="2.60.410.10">
    <property type="entry name" value="D-Ala-D-Ala carboxypeptidase, C-terminal domain"/>
    <property type="match status" value="1"/>
</dbReference>
<evidence type="ECO:0000256" key="14">
    <source>
        <dbReference type="PIRSR" id="PIRSR618044-2"/>
    </source>
</evidence>
<evidence type="ECO:0000256" key="3">
    <source>
        <dbReference type="ARBA" id="ARBA00007164"/>
    </source>
</evidence>
<evidence type="ECO:0000259" key="17">
    <source>
        <dbReference type="SMART" id="SM00936"/>
    </source>
</evidence>
<comment type="function">
    <text evidence="1">Removes C-terminal D-alanyl residues from sugar-peptide cell wall precursors.</text>
</comment>
<keyword evidence="5 18" id="KW-0121">Carboxypeptidase</keyword>
<dbReference type="InterPro" id="IPR001967">
    <property type="entry name" value="Peptidase_S11_N"/>
</dbReference>
<dbReference type="EMBL" id="QRTC01000001">
    <property type="protein sequence ID" value="RGQ44847.1"/>
    <property type="molecule type" value="Genomic_DNA"/>
</dbReference>
<keyword evidence="8" id="KW-0378">Hydrolase</keyword>
<dbReference type="PANTHER" id="PTHR21581:SF6">
    <property type="entry name" value="TRAFFICKING PROTEIN PARTICLE COMPLEX SUBUNIT 12"/>
    <property type="match status" value="1"/>
</dbReference>
<evidence type="ECO:0000256" key="1">
    <source>
        <dbReference type="ARBA" id="ARBA00003217"/>
    </source>
</evidence>
<dbReference type="PANTHER" id="PTHR21581">
    <property type="entry name" value="D-ALANYL-D-ALANINE CARBOXYPEPTIDASE"/>
    <property type="match status" value="1"/>
</dbReference>
<feature type="chain" id="PRO_5039576593" description="serine-type D-Ala-D-Ala carboxypeptidase" evidence="16">
    <location>
        <begin position="26"/>
        <end position="382"/>
    </location>
</feature>